<dbReference type="InterPro" id="IPR003141">
    <property type="entry name" value="Pol/His_phosphatase_N"/>
</dbReference>
<dbReference type="OrthoDB" id="9804333at2"/>
<evidence type="ECO:0000256" key="1">
    <source>
        <dbReference type="SAM" id="MobiDB-lite"/>
    </source>
</evidence>
<dbReference type="CDD" id="cd07438">
    <property type="entry name" value="PHP_HisPPase_AMP"/>
    <property type="match status" value="1"/>
</dbReference>
<dbReference type="NCBIfam" id="NF041577">
    <property type="entry name" value="nside_bi_sphtase"/>
    <property type="match status" value="1"/>
</dbReference>
<dbReference type="SUPFAM" id="SSF89550">
    <property type="entry name" value="PHP domain-like"/>
    <property type="match status" value="1"/>
</dbReference>
<comment type="caution">
    <text evidence="3">The sequence shown here is derived from an EMBL/GenBank/DDBJ whole genome shotgun (WGS) entry which is preliminary data.</text>
</comment>
<proteinExistence type="predicted"/>
<dbReference type="Gene3D" id="3.20.20.140">
    <property type="entry name" value="Metal-dependent hydrolases"/>
    <property type="match status" value="1"/>
</dbReference>
<dbReference type="InterPro" id="IPR049742">
    <property type="entry name" value="35NBP"/>
</dbReference>
<feature type="domain" description="Polymerase/histidinol phosphatase N-terminal" evidence="2">
    <location>
        <begin position="51"/>
        <end position="116"/>
    </location>
</feature>
<dbReference type="GO" id="GO:0004534">
    <property type="term" value="F:5'-3' RNA exonuclease activity"/>
    <property type="evidence" value="ECO:0007669"/>
    <property type="project" value="TreeGrafter"/>
</dbReference>
<reference evidence="3 4" key="1">
    <citation type="submission" date="2019-09" db="EMBL/GenBank/DDBJ databases">
        <title>Draft genome sequences of 48 bacterial type strains from the CCUG.</title>
        <authorList>
            <person name="Tunovic T."/>
            <person name="Pineiro-Iglesias B."/>
            <person name="Unosson C."/>
            <person name="Inganas E."/>
            <person name="Ohlen M."/>
            <person name="Cardew S."/>
            <person name="Jensie-Markopoulos S."/>
            <person name="Salva-Serra F."/>
            <person name="Jaen-Luchoro D."/>
            <person name="Karlsson R."/>
            <person name="Svensson-Stadler L."/>
            <person name="Chun J."/>
            <person name="Moore E."/>
        </authorList>
    </citation>
    <scope>NUCLEOTIDE SEQUENCE [LARGE SCALE GENOMIC DNA]</scope>
    <source>
        <strain evidence="3 4">CCUG 30977</strain>
    </source>
</reference>
<dbReference type="InterPro" id="IPR016195">
    <property type="entry name" value="Pol/histidinol_Pase-like"/>
</dbReference>
<protein>
    <submittedName>
        <fullName evidence="3">PHP domain-containing protein</fullName>
    </submittedName>
</protein>
<dbReference type="PANTHER" id="PTHR42924:SF3">
    <property type="entry name" value="POLYMERASE_HISTIDINOL PHOSPHATASE N-TERMINAL DOMAIN-CONTAINING PROTEIN"/>
    <property type="match status" value="1"/>
</dbReference>
<organism evidence="3 4">
    <name type="scientific">Ideonella dechloratans</name>
    <dbReference type="NCBI Taxonomy" id="36863"/>
    <lineage>
        <taxon>Bacteria</taxon>
        <taxon>Pseudomonadati</taxon>
        <taxon>Pseudomonadota</taxon>
        <taxon>Betaproteobacteria</taxon>
        <taxon>Burkholderiales</taxon>
        <taxon>Sphaerotilaceae</taxon>
        <taxon>Ideonella</taxon>
    </lineage>
</organism>
<dbReference type="GO" id="GO:0035312">
    <property type="term" value="F:5'-3' DNA exonuclease activity"/>
    <property type="evidence" value="ECO:0007669"/>
    <property type="project" value="TreeGrafter"/>
</dbReference>
<keyword evidence="4" id="KW-1185">Reference proteome</keyword>
<dbReference type="Gene3D" id="1.10.150.650">
    <property type="match status" value="1"/>
</dbReference>
<dbReference type="Proteomes" id="UP000430120">
    <property type="component" value="Unassembled WGS sequence"/>
</dbReference>
<feature type="region of interest" description="Disordered" evidence="1">
    <location>
        <begin position="1"/>
        <end position="39"/>
    </location>
</feature>
<feature type="compositionally biased region" description="Basic residues" evidence="1">
    <location>
        <begin position="14"/>
        <end position="24"/>
    </location>
</feature>
<dbReference type="SMART" id="SM00481">
    <property type="entry name" value="POLIIIAc"/>
    <property type="match status" value="1"/>
</dbReference>
<dbReference type="Pfam" id="PF02811">
    <property type="entry name" value="PHP"/>
    <property type="match status" value="1"/>
</dbReference>
<dbReference type="EMBL" id="VZPB01000003">
    <property type="protein sequence ID" value="KAB0584979.1"/>
    <property type="molecule type" value="Genomic_DNA"/>
</dbReference>
<evidence type="ECO:0000313" key="4">
    <source>
        <dbReference type="Proteomes" id="UP000430120"/>
    </source>
</evidence>
<sequence length="339" mass="36026">MEAPGPGRPGAAVPRRRCPVHPHRPGAQGIDPTPSAPAPASYNAAVHLLNADLHSHSTASDGSLSPSELARRAHAGGVQLWALTDHDELAGQAEAAAEARRLGMVYIPGVEVSVTFAGETVHILGLDVDPAHPALVQGLHELRAGREGRARAMGESLARAGIPGAYEGALAYAENPELVSRTHFARFLVDHGHCSSVHEVFQRYLKEGKPGFVEHRWAGLGEALGWIRAAGGVAAIAHPARYRFSPTAEYALFSEFKEHGGQGVEVTCASHFPDEVAKYADMAREFGLLASRGSDFHAPGESRVEPGSLPDLPGKVTPIWSLWQDRLPAQRAPAPLCDA</sequence>
<accession>A0A643FGX5</accession>
<evidence type="ECO:0000259" key="2">
    <source>
        <dbReference type="SMART" id="SM00481"/>
    </source>
</evidence>
<dbReference type="InterPro" id="IPR004013">
    <property type="entry name" value="PHP_dom"/>
</dbReference>
<dbReference type="InterPro" id="IPR052018">
    <property type="entry name" value="PHP_domain"/>
</dbReference>
<name>A0A643FGX5_IDEDE</name>
<feature type="compositionally biased region" description="Low complexity" evidence="1">
    <location>
        <begin position="1"/>
        <end position="13"/>
    </location>
</feature>
<evidence type="ECO:0000313" key="3">
    <source>
        <dbReference type="EMBL" id="KAB0584979.1"/>
    </source>
</evidence>
<gene>
    <name evidence="3" type="ORF">F7Q92_02155</name>
</gene>
<dbReference type="AlphaFoldDB" id="A0A643FGX5"/>
<dbReference type="PANTHER" id="PTHR42924">
    <property type="entry name" value="EXONUCLEASE"/>
    <property type="match status" value="1"/>
</dbReference>